<dbReference type="AlphaFoldDB" id="A0A6F8ZER8"/>
<dbReference type="Pfam" id="PF11755">
    <property type="entry name" value="DUF3311"/>
    <property type="match status" value="1"/>
</dbReference>
<reference evidence="2 3" key="1">
    <citation type="submission" date="2020-02" db="EMBL/GenBank/DDBJ databases">
        <authorList>
            <person name="Hogendoorn C."/>
        </authorList>
    </citation>
    <scope>NUCLEOTIDE SEQUENCE [LARGE SCALE GENOMIC DNA]</scope>
    <source>
        <strain evidence="2">R501</strain>
    </source>
</reference>
<evidence type="ECO:0000313" key="2">
    <source>
        <dbReference type="EMBL" id="CAB1127952.1"/>
    </source>
</evidence>
<organism evidence="2 3">
    <name type="scientific">Candidatus Hydrogenisulfobacillus filiaventi</name>
    <dbReference type="NCBI Taxonomy" id="2707344"/>
    <lineage>
        <taxon>Bacteria</taxon>
        <taxon>Bacillati</taxon>
        <taxon>Bacillota</taxon>
        <taxon>Clostridia</taxon>
        <taxon>Eubacteriales</taxon>
        <taxon>Clostridiales Family XVII. Incertae Sedis</taxon>
        <taxon>Candidatus Hydrogenisulfobacillus</taxon>
    </lineage>
</organism>
<evidence type="ECO:0000313" key="3">
    <source>
        <dbReference type="Proteomes" id="UP000503399"/>
    </source>
</evidence>
<keyword evidence="1" id="KW-0812">Transmembrane</keyword>
<keyword evidence="3" id="KW-1185">Reference proteome</keyword>
<dbReference type="InterPro" id="IPR021741">
    <property type="entry name" value="DUF3311"/>
</dbReference>
<feature type="transmembrane region" description="Helical" evidence="1">
    <location>
        <begin position="44"/>
        <end position="65"/>
    </location>
</feature>
<evidence type="ECO:0008006" key="4">
    <source>
        <dbReference type="Google" id="ProtNLM"/>
    </source>
</evidence>
<sequence>MNRDTPRAGRNRWALWLLLIPFLTTVWPSLYAKATPAVAGFPFFYWYLIVWVVLVAAITGLVYYLTR</sequence>
<keyword evidence="1" id="KW-0472">Membrane</keyword>
<dbReference type="KEGG" id="hfv:R50_0446"/>
<keyword evidence="1" id="KW-1133">Transmembrane helix</keyword>
<dbReference type="EMBL" id="LR778114">
    <property type="protein sequence ID" value="CAB1127952.1"/>
    <property type="molecule type" value="Genomic_DNA"/>
</dbReference>
<evidence type="ECO:0000256" key="1">
    <source>
        <dbReference type="SAM" id="Phobius"/>
    </source>
</evidence>
<dbReference type="Proteomes" id="UP000503399">
    <property type="component" value="Chromosome"/>
</dbReference>
<gene>
    <name evidence="2" type="ORF">R50_0446</name>
</gene>
<proteinExistence type="predicted"/>
<accession>A0A6F8ZER8</accession>
<name>A0A6F8ZER8_9FIRM</name>
<protein>
    <recommendedName>
        <fullName evidence="4">DUF3311 domain-containing protein</fullName>
    </recommendedName>
</protein>